<feature type="region of interest" description="Disordered" evidence="1">
    <location>
        <begin position="58"/>
        <end position="161"/>
    </location>
</feature>
<keyword evidence="2" id="KW-1133">Transmembrane helix</keyword>
<proteinExistence type="predicted"/>
<dbReference type="OrthoDB" id="6138206at2759"/>
<dbReference type="GeneID" id="111102532"/>
<feature type="transmembrane region" description="Helical" evidence="2">
    <location>
        <begin position="20"/>
        <end position="44"/>
    </location>
</feature>
<evidence type="ECO:0000313" key="4">
    <source>
        <dbReference type="RefSeq" id="XP_022291033.1"/>
    </source>
</evidence>
<protein>
    <submittedName>
        <fullName evidence="4">Uncharacterized protein LOC111102532</fullName>
    </submittedName>
</protein>
<keyword evidence="3" id="KW-1185">Reference proteome</keyword>
<evidence type="ECO:0000256" key="2">
    <source>
        <dbReference type="SAM" id="Phobius"/>
    </source>
</evidence>
<evidence type="ECO:0000313" key="3">
    <source>
        <dbReference type="Proteomes" id="UP000694844"/>
    </source>
</evidence>
<dbReference type="AlphaFoldDB" id="A0A8B8AKC0"/>
<keyword evidence="2" id="KW-0472">Membrane</keyword>
<name>A0A8B8AKC0_CRAVI</name>
<reference evidence="4" key="1">
    <citation type="submission" date="2025-08" db="UniProtKB">
        <authorList>
            <consortium name="RefSeq"/>
        </authorList>
    </citation>
    <scope>IDENTIFICATION</scope>
    <source>
        <tissue evidence="4">Whole sample</tissue>
    </source>
</reference>
<gene>
    <name evidence="4" type="primary">LOC111102532</name>
</gene>
<dbReference type="RefSeq" id="XP_022291033.1">
    <property type="nucleotide sequence ID" value="XM_022435325.1"/>
</dbReference>
<dbReference type="Proteomes" id="UP000694844">
    <property type="component" value="Chromosome 7"/>
</dbReference>
<feature type="compositionally biased region" description="Polar residues" evidence="1">
    <location>
        <begin position="66"/>
        <end position="95"/>
    </location>
</feature>
<evidence type="ECO:0000256" key="1">
    <source>
        <dbReference type="SAM" id="MobiDB-lite"/>
    </source>
</evidence>
<feature type="compositionally biased region" description="Polar residues" evidence="1">
    <location>
        <begin position="103"/>
        <end position="124"/>
    </location>
</feature>
<sequence>MSSNATSTSSSEDGLSAGIVWVITFFSTALIFSSIMFFVCCDAFKKYKRRVPREFITGRGNYPRQEPSTITQGTVASTAESQSDIDTTPQRSQSGGEAESTDKQIGQEQTSGDVNMPSTSNKKSTLPPLDGKISTVSETVPEGRGTVNAGFTDKPLPSIQNKSDEIVLTPVTSLNLGVSIYS</sequence>
<organism evidence="3 4">
    <name type="scientific">Crassostrea virginica</name>
    <name type="common">Eastern oyster</name>
    <dbReference type="NCBI Taxonomy" id="6565"/>
    <lineage>
        <taxon>Eukaryota</taxon>
        <taxon>Metazoa</taxon>
        <taxon>Spiralia</taxon>
        <taxon>Lophotrochozoa</taxon>
        <taxon>Mollusca</taxon>
        <taxon>Bivalvia</taxon>
        <taxon>Autobranchia</taxon>
        <taxon>Pteriomorphia</taxon>
        <taxon>Ostreida</taxon>
        <taxon>Ostreoidea</taxon>
        <taxon>Ostreidae</taxon>
        <taxon>Crassostrea</taxon>
    </lineage>
</organism>
<accession>A0A8B8AKC0</accession>
<dbReference type="KEGG" id="cvn:111102532"/>
<keyword evidence="2" id="KW-0812">Transmembrane</keyword>